<name>A0A1C3EMS3_9GAMM</name>
<reference evidence="2 3" key="1">
    <citation type="submission" date="2016-05" db="EMBL/GenBank/DDBJ databases">
        <title>Genomic Taxonomy of the Vibrionaceae.</title>
        <authorList>
            <person name="Gomez-Gil B."/>
            <person name="Enciso-Ibarra J."/>
        </authorList>
    </citation>
    <scope>NUCLEOTIDE SEQUENCE [LARGE SCALE GENOMIC DNA]</scope>
    <source>
        <strain evidence="2 3">CAIM 1920</strain>
    </source>
</reference>
<dbReference type="RefSeq" id="WP_068900262.1">
    <property type="nucleotide sequence ID" value="NZ_JBHUIF010000015.1"/>
</dbReference>
<organism evidence="2 3">
    <name type="scientific">Veronia pacifica</name>
    <dbReference type="NCBI Taxonomy" id="1080227"/>
    <lineage>
        <taxon>Bacteria</taxon>
        <taxon>Pseudomonadati</taxon>
        <taxon>Pseudomonadota</taxon>
        <taxon>Gammaproteobacteria</taxon>
        <taxon>Vibrionales</taxon>
        <taxon>Vibrionaceae</taxon>
        <taxon>Veronia</taxon>
    </lineage>
</organism>
<keyword evidence="3" id="KW-1185">Reference proteome</keyword>
<evidence type="ECO:0000313" key="2">
    <source>
        <dbReference type="EMBL" id="ODA34536.1"/>
    </source>
</evidence>
<evidence type="ECO:0000313" key="3">
    <source>
        <dbReference type="Proteomes" id="UP000094936"/>
    </source>
</evidence>
<comment type="caution">
    <text evidence="2">The sequence shown here is derived from an EMBL/GenBank/DDBJ whole genome shotgun (WGS) entry which is preliminary data.</text>
</comment>
<dbReference type="EMBL" id="LYBM01000007">
    <property type="protein sequence ID" value="ODA34536.1"/>
    <property type="molecule type" value="Genomic_DNA"/>
</dbReference>
<dbReference type="AlphaFoldDB" id="A0A1C3EMS3"/>
<proteinExistence type="predicted"/>
<sequence>MTISAISRSNQTYRREVTESVQTTQTKTTRKCHVKRGGQSTKAVGDQRNQVRTQQVKAQVPEKNQSFLGGIFNKFGGAVKDVAKMAWQKLEPVAKDITQTGTRTIAGALGLDKVYDSVRNFWSTPNQFNAGNTLLEGGQAALPLAADLIGGNDQQKKDKVNKVGQGFLDFGNTLNDVFSNRKTDGFFGKAKEFVSGIPILGGILNFFLG</sequence>
<gene>
    <name evidence="2" type="ORF">A8L45_06085</name>
</gene>
<evidence type="ECO:0000256" key="1">
    <source>
        <dbReference type="SAM" id="MobiDB-lite"/>
    </source>
</evidence>
<accession>A0A1C3EMS3</accession>
<feature type="compositionally biased region" description="Polar residues" evidence="1">
    <location>
        <begin position="1"/>
        <end position="12"/>
    </location>
</feature>
<feature type="region of interest" description="Disordered" evidence="1">
    <location>
        <begin position="1"/>
        <end position="28"/>
    </location>
</feature>
<dbReference type="Proteomes" id="UP000094936">
    <property type="component" value="Unassembled WGS sequence"/>
</dbReference>
<protein>
    <submittedName>
        <fullName evidence="2">Uncharacterized protein</fullName>
    </submittedName>
</protein>